<proteinExistence type="predicted"/>
<reference evidence="1" key="1">
    <citation type="submission" date="2020-07" db="EMBL/GenBank/DDBJ databases">
        <title>The High-quality genome of the commercially important snow crab, Chionoecetes opilio.</title>
        <authorList>
            <person name="Jeong J.-H."/>
            <person name="Ryu S."/>
        </authorList>
    </citation>
    <scope>NUCLEOTIDE SEQUENCE</scope>
    <source>
        <strain evidence="1">MADBK_172401_WGS</strain>
        <tissue evidence="1">Digestive gland</tissue>
    </source>
</reference>
<keyword evidence="2" id="KW-1185">Reference proteome</keyword>
<protein>
    <submittedName>
        <fullName evidence="1">Uncharacterized protein</fullName>
    </submittedName>
</protein>
<gene>
    <name evidence="1" type="ORF">GWK47_004686</name>
</gene>
<evidence type="ECO:0000313" key="1">
    <source>
        <dbReference type="EMBL" id="KAG0725425.1"/>
    </source>
</evidence>
<sequence length="180" mass="20292">MLAMLGDIYHVNFGQNYLTELCELAHYDDDAHDGTSVDEPVWQLRDAKEVASPSPLPDSANESEEPVSEAIWCAPPGIVATRYLASPTAAPDTHSHIFRETTYNVIEKQATCCPYYHKLHLAVLSPESQPMRLFALYAHPSVNTEALQLFRECQHRHFCAMRDVLVKLCNEELDSMIETS</sequence>
<accession>A0A8J4YCD1</accession>
<evidence type="ECO:0000313" key="2">
    <source>
        <dbReference type="Proteomes" id="UP000770661"/>
    </source>
</evidence>
<organism evidence="1 2">
    <name type="scientific">Chionoecetes opilio</name>
    <name type="common">Atlantic snow crab</name>
    <name type="synonym">Cancer opilio</name>
    <dbReference type="NCBI Taxonomy" id="41210"/>
    <lineage>
        <taxon>Eukaryota</taxon>
        <taxon>Metazoa</taxon>
        <taxon>Ecdysozoa</taxon>
        <taxon>Arthropoda</taxon>
        <taxon>Crustacea</taxon>
        <taxon>Multicrustacea</taxon>
        <taxon>Malacostraca</taxon>
        <taxon>Eumalacostraca</taxon>
        <taxon>Eucarida</taxon>
        <taxon>Decapoda</taxon>
        <taxon>Pleocyemata</taxon>
        <taxon>Brachyura</taxon>
        <taxon>Eubrachyura</taxon>
        <taxon>Majoidea</taxon>
        <taxon>Majidae</taxon>
        <taxon>Chionoecetes</taxon>
    </lineage>
</organism>
<dbReference type="Proteomes" id="UP000770661">
    <property type="component" value="Unassembled WGS sequence"/>
</dbReference>
<name>A0A8J4YCD1_CHIOP</name>
<dbReference type="AlphaFoldDB" id="A0A8J4YCD1"/>
<dbReference type="EMBL" id="JACEEZ010005637">
    <property type="protein sequence ID" value="KAG0725425.1"/>
    <property type="molecule type" value="Genomic_DNA"/>
</dbReference>
<comment type="caution">
    <text evidence="1">The sequence shown here is derived from an EMBL/GenBank/DDBJ whole genome shotgun (WGS) entry which is preliminary data.</text>
</comment>